<gene>
    <name evidence="1" type="primary">glyS</name>
    <name evidence="1" type="ORF">CMTB2_02803</name>
</gene>
<accession>A0AAI9F341</accession>
<dbReference type="Proteomes" id="UP000003288">
    <property type="component" value="Unassembled WGS sequence"/>
</dbReference>
<sequence>MRIENNIPLDIKKAVEDNKILYNNLDTKKVIDFILKDFINL</sequence>
<dbReference type="EMBL" id="ABCJ01000001">
    <property type="protein sequence ID" value="EDM24410.1"/>
    <property type="molecule type" value="Genomic_DNA"/>
</dbReference>
<dbReference type="AlphaFoldDB" id="A0AAI9F341"/>
<organism evidence="1 2">
    <name type="scientific">Caminibacter mediatlanticus TB-2</name>
    <dbReference type="NCBI Taxonomy" id="391592"/>
    <lineage>
        <taxon>Bacteria</taxon>
        <taxon>Pseudomonadati</taxon>
        <taxon>Campylobacterota</taxon>
        <taxon>Epsilonproteobacteria</taxon>
        <taxon>Nautiliales</taxon>
        <taxon>Nautiliaceae</taxon>
        <taxon>Caminibacter</taxon>
    </lineage>
</organism>
<evidence type="ECO:0000313" key="1">
    <source>
        <dbReference type="EMBL" id="EDM24410.1"/>
    </source>
</evidence>
<reference evidence="1 2" key="1">
    <citation type="journal article" date="2011" name="Stand. Genomic Sci.">
        <title>Draft genome sequence of Caminibacter mediatlanticus strain TB-2, an epsilonproteobacterium isolated from a deep-sea hydrothermal vent.</title>
        <authorList>
            <person name="Giovannelli D."/>
            <person name="Ferriera S."/>
            <person name="Johnson J."/>
            <person name="Kravitz S."/>
            <person name="Perez-Rodriguez I."/>
            <person name="Ricci J."/>
            <person name="O'Brien C."/>
            <person name="Voordeckers J.W."/>
            <person name="Bini E."/>
            <person name="Vetriani C."/>
        </authorList>
    </citation>
    <scope>NUCLEOTIDE SEQUENCE [LARGE SCALE GENOMIC DNA]</scope>
    <source>
        <strain evidence="1 2">TB-2</strain>
    </source>
</reference>
<dbReference type="GO" id="GO:0004820">
    <property type="term" value="F:glycine-tRNA ligase activity"/>
    <property type="evidence" value="ECO:0007669"/>
    <property type="project" value="UniProtKB-EC"/>
</dbReference>
<evidence type="ECO:0000313" key="2">
    <source>
        <dbReference type="Proteomes" id="UP000003288"/>
    </source>
</evidence>
<dbReference type="RefSeq" id="WP_007473318.1">
    <property type="nucleotide sequence ID" value="NZ_ABCJ01000001.1"/>
</dbReference>
<comment type="caution">
    <text evidence="1">The sequence shown here is derived from an EMBL/GenBank/DDBJ whole genome shotgun (WGS) entry which is preliminary data.</text>
</comment>
<proteinExistence type="predicted"/>
<name>A0AAI9F341_9BACT</name>
<dbReference type="EC" id="6.1.1.14" evidence="1"/>
<protein>
    <submittedName>
        <fullName evidence="1">Glycyl-tRNA synthetase subunit beta</fullName>
        <ecNumber evidence="1">6.1.1.14</ecNumber>
    </submittedName>
</protein>
<keyword evidence="1" id="KW-0436">Ligase</keyword>